<dbReference type="Proteomes" id="UP001055439">
    <property type="component" value="Chromosome 4"/>
</dbReference>
<name>A0A9E7FN44_9LILI</name>
<organism evidence="3 4">
    <name type="scientific">Musa troglodytarum</name>
    <name type="common">fe'i banana</name>
    <dbReference type="NCBI Taxonomy" id="320322"/>
    <lineage>
        <taxon>Eukaryota</taxon>
        <taxon>Viridiplantae</taxon>
        <taxon>Streptophyta</taxon>
        <taxon>Embryophyta</taxon>
        <taxon>Tracheophyta</taxon>
        <taxon>Spermatophyta</taxon>
        <taxon>Magnoliopsida</taxon>
        <taxon>Liliopsida</taxon>
        <taxon>Zingiberales</taxon>
        <taxon>Musaceae</taxon>
        <taxon>Musa</taxon>
    </lineage>
</organism>
<gene>
    <name evidence="3" type="ORF">MUK42_29082</name>
</gene>
<dbReference type="AlphaFoldDB" id="A0A9E7FN44"/>
<dbReference type="EMBL" id="CP097506">
    <property type="protein sequence ID" value="URD99334.1"/>
    <property type="molecule type" value="Genomic_DNA"/>
</dbReference>
<protein>
    <submittedName>
        <fullName evidence="3">Uncharacterized protein</fullName>
    </submittedName>
</protein>
<feature type="signal peptide" evidence="2">
    <location>
        <begin position="1"/>
        <end position="28"/>
    </location>
</feature>
<feature type="region of interest" description="Disordered" evidence="1">
    <location>
        <begin position="235"/>
        <end position="258"/>
    </location>
</feature>
<feature type="chain" id="PRO_5038497956" evidence="2">
    <location>
        <begin position="29"/>
        <end position="258"/>
    </location>
</feature>
<evidence type="ECO:0000256" key="1">
    <source>
        <dbReference type="SAM" id="MobiDB-lite"/>
    </source>
</evidence>
<keyword evidence="4" id="KW-1185">Reference proteome</keyword>
<accession>A0A9E7FN44</accession>
<evidence type="ECO:0000256" key="2">
    <source>
        <dbReference type="SAM" id="SignalP"/>
    </source>
</evidence>
<sequence>MASHDSGRRRRGLAVLAFVASMFWLLASQSICDGRALLHRMNHRADCSLCPPINSALTKYDMPAGLSSPSATTTTTPAFVLISFRFRFRLQASLPAGSHAAEGVALTSSEPPAFGSRCITVVSGKSSRAPSGCSISSAKATAQTRIISSSQPRYIGAHHCDHRKASDVGHQAKKSEVAEVNCRLGNKPQERMMLRFAVKFTELAKKDRSFPKKLGGTRQDHREVRELAGMFGRNHYAENDLGGNTAQRPSARRWYRPA</sequence>
<reference evidence="3" key="1">
    <citation type="submission" date="2022-05" db="EMBL/GenBank/DDBJ databases">
        <title>The Musa troglodytarum L. genome provides insights into the mechanism of non-climacteric behaviour and enrichment of carotenoids.</title>
        <authorList>
            <person name="Wang J."/>
        </authorList>
    </citation>
    <scope>NUCLEOTIDE SEQUENCE</scope>
    <source>
        <tissue evidence="3">Leaf</tissue>
    </source>
</reference>
<evidence type="ECO:0000313" key="4">
    <source>
        <dbReference type="Proteomes" id="UP001055439"/>
    </source>
</evidence>
<evidence type="ECO:0000313" key="3">
    <source>
        <dbReference type="EMBL" id="URD99334.1"/>
    </source>
</evidence>
<proteinExistence type="predicted"/>
<keyword evidence="2" id="KW-0732">Signal</keyword>